<keyword evidence="6 8" id="KW-1133">Transmembrane helix</keyword>
<dbReference type="InterPro" id="IPR013525">
    <property type="entry name" value="ABC2_TM"/>
</dbReference>
<sequence>MEIFENLEMGHPQNFRSKFCSKKSSENLTLEWENICYSVSVPVPISNPTLRRICNSSPIPEKVLNLIRNSKEKRILNNLSGRVEAGQFVAIMGPSGAGKSTLLNILAGRIRSGVSGQIRVQGEEISHSQMKRLVGYSTQNEVFFPYLTVRDTILFTSKIKSSDHQDQSVDEILEEFNLTRCANTLVGGPRVRGVSGGERKRASIANELVSSPSLIFLDEPTSGLDFSTARDCIQTLRQMANNGHTVLITIHQPSSTLFNLFDKILLMTEGGFLAYDGKPQEVLNHMASCGFPPCPPNTNPADYLIEWVTSKEISDDGRPARWILIDEQETRAKDVPLEISYSPRKKKRKYALPFHKQFFLLAQRSFKQRKGEILSWAHVFQILILAFLFGVVWFQQSTKEESIRSRAGFMFYSVIFWVMHAWILTLYSFIPERIIVEKERASGTYSFSAYFLAKITTETLLEMVLPSIFSTVVFWMVGLSMTAEGFFLYLFVLWLAVLMGCGMGMLTAALISDPSLSIKTTTVLYTSSTILACFLVSKDDVPEWVSWARWGSLIKYPYEALMVSDLSIIGHQFTPSSPSIYTSFPIRGEDVLEKFNVETELWQSVLFLVGINVITRFLTYLALRFLNKPK</sequence>
<dbReference type="Pfam" id="PF01061">
    <property type="entry name" value="ABC2_membrane"/>
    <property type="match status" value="1"/>
</dbReference>
<protein>
    <submittedName>
        <fullName evidence="10">ABC2 type transporter superfamily protein</fullName>
    </submittedName>
</protein>
<accession>W5SAS9</accession>
<dbReference type="SMART" id="SM00382">
    <property type="entry name" value="AAA"/>
    <property type="match status" value="1"/>
</dbReference>
<organism evidence="10 11">
    <name type="scientific">Pithovirus sibericum</name>
    <dbReference type="NCBI Taxonomy" id="1450746"/>
    <lineage>
        <taxon>Viruses</taxon>
        <taxon>Pithoviruses</taxon>
        <taxon>Orthopithovirinae</taxon>
        <taxon>Alphapithovirus</taxon>
        <taxon>Alphapithovirus sibericum</taxon>
    </lineage>
</organism>
<dbReference type="GO" id="GO:0140359">
    <property type="term" value="F:ABC-type transporter activity"/>
    <property type="evidence" value="ECO:0007669"/>
    <property type="project" value="InterPro"/>
</dbReference>
<evidence type="ECO:0000313" key="10">
    <source>
        <dbReference type="EMBL" id="AHH01890.1"/>
    </source>
</evidence>
<dbReference type="RefSeq" id="YP_009001225.1">
    <property type="nucleotide sequence ID" value="NC_023423.1"/>
</dbReference>
<evidence type="ECO:0000256" key="8">
    <source>
        <dbReference type="SAM" id="Phobius"/>
    </source>
</evidence>
<keyword evidence="2" id="KW-0813">Transport</keyword>
<evidence type="ECO:0000256" key="5">
    <source>
        <dbReference type="ARBA" id="ARBA00022840"/>
    </source>
</evidence>
<dbReference type="GeneID" id="18266351"/>
<feature type="transmembrane region" description="Helical" evidence="8">
    <location>
        <begin position="409"/>
        <end position="430"/>
    </location>
</feature>
<dbReference type="InterPro" id="IPR027417">
    <property type="entry name" value="P-loop_NTPase"/>
</dbReference>
<keyword evidence="3 8" id="KW-0812">Transmembrane</keyword>
<dbReference type="Pfam" id="PF19055">
    <property type="entry name" value="ABC2_membrane_7"/>
    <property type="match status" value="1"/>
</dbReference>
<feature type="domain" description="ABC transporter" evidence="9">
    <location>
        <begin position="61"/>
        <end position="294"/>
    </location>
</feature>
<dbReference type="Proteomes" id="UP000202176">
    <property type="component" value="Segment"/>
</dbReference>
<feature type="transmembrane region" description="Helical" evidence="8">
    <location>
        <begin position="601"/>
        <end position="623"/>
    </location>
</feature>
<evidence type="ECO:0000256" key="1">
    <source>
        <dbReference type="ARBA" id="ARBA00004141"/>
    </source>
</evidence>
<dbReference type="GO" id="GO:0005524">
    <property type="term" value="F:ATP binding"/>
    <property type="evidence" value="ECO:0007669"/>
    <property type="project" value="UniProtKB-KW"/>
</dbReference>
<gene>
    <name evidence="10" type="ORF">pv_323</name>
</gene>
<dbReference type="EMBL" id="KF740664">
    <property type="protein sequence ID" value="AHH01890.1"/>
    <property type="molecule type" value="Genomic_DNA"/>
</dbReference>
<evidence type="ECO:0000313" key="11">
    <source>
        <dbReference type="Proteomes" id="UP000202176"/>
    </source>
</evidence>
<reference evidence="10 11" key="1">
    <citation type="journal article" date="2014" name="Proc. Natl. Acad. Sci. U.S.A.">
        <title>Thirty-thousand-year-old distant relative of giant icosahedral DNA viruses with a pandoravirus morphology.</title>
        <authorList>
            <person name="Legendre M."/>
            <person name="Bartoli J."/>
            <person name="Shmakova L."/>
            <person name="Jeudy S."/>
            <person name="Labadie K."/>
            <person name="Adrait A."/>
            <person name="Lescot M."/>
            <person name="Poirot O."/>
            <person name="Bertaux L."/>
            <person name="Bruley C."/>
            <person name="Coute Y."/>
            <person name="Rivkina E."/>
            <person name="Abergel C."/>
            <person name="Claverie J.M."/>
        </authorList>
    </citation>
    <scope>NUCLEOTIDE SEQUENCE [LARGE SCALE GENOMIC DNA]</scope>
    <source>
        <strain evidence="10">P1084-T</strain>
    </source>
</reference>
<proteinExistence type="predicted"/>
<evidence type="ECO:0000256" key="3">
    <source>
        <dbReference type="ARBA" id="ARBA00022692"/>
    </source>
</evidence>
<keyword evidence="5" id="KW-0067">ATP-binding</keyword>
<comment type="subcellular location">
    <subcellularLocation>
        <location evidence="1">Membrane</location>
        <topology evidence="1">Multi-pass membrane protein</topology>
    </subcellularLocation>
</comment>
<evidence type="ECO:0000256" key="2">
    <source>
        <dbReference type="ARBA" id="ARBA00022448"/>
    </source>
</evidence>
<feature type="transmembrane region" description="Helical" evidence="8">
    <location>
        <begin position="486"/>
        <end position="511"/>
    </location>
</feature>
<keyword evidence="7 8" id="KW-0472">Membrane</keyword>
<keyword evidence="4" id="KW-0547">Nucleotide-binding</keyword>
<dbReference type="InterPro" id="IPR050352">
    <property type="entry name" value="ABCG_transporters"/>
</dbReference>
<evidence type="ECO:0000259" key="9">
    <source>
        <dbReference type="PROSITE" id="PS50893"/>
    </source>
</evidence>
<dbReference type="InterPro" id="IPR003593">
    <property type="entry name" value="AAA+_ATPase"/>
</dbReference>
<feature type="transmembrane region" description="Helical" evidence="8">
    <location>
        <begin position="460"/>
        <end position="480"/>
    </location>
</feature>
<dbReference type="InterPro" id="IPR043926">
    <property type="entry name" value="ABCG_dom"/>
</dbReference>
<keyword evidence="11" id="KW-1185">Reference proteome</keyword>
<dbReference type="InterPro" id="IPR003439">
    <property type="entry name" value="ABC_transporter-like_ATP-bd"/>
</dbReference>
<dbReference type="OrthoDB" id="29802at10239"/>
<dbReference type="InterPro" id="IPR017871">
    <property type="entry name" value="ABC_transporter-like_CS"/>
</dbReference>
<dbReference type="Pfam" id="PF00005">
    <property type="entry name" value="ABC_tran"/>
    <property type="match status" value="1"/>
</dbReference>
<dbReference type="GO" id="GO:0016887">
    <property type="term" value="F:ATP hydrolysis activity"/>
    <property type="evidence" value="ECO:0007669"/>
    <property type="project" value="InterPro"/>
</dbReference>
<name>W5SAS9_9VIRU</name>
<evidence type="ECO:0000256" key="7">
    <source>
        <dbReference type="ARBA" id="ARBA00023136"/>
    </source>
</evidence>
<dbReference type="PROSITE" id="PS50893">
    <property type="entry name" value="ABC_TRANSPORTER_2"/>
    <property type="match status" value="1"/>
</dbReference>
<dbReference type="KEGG" id="vg:18266351"/>
<dbReference type="PROSITE" id="PS00211">
    <property type="entry name" value="ABC_TRANSPORTER_1"/>
    <property type="match status" value="1"/>
</dbReference>
<dbReference type="Gene3D" id="3.40.50.300">
    <property type="entry name" value="P-loop containing nucleotide triphosphate hydrolases"/>
    <property type="match status" value="1"/>
</dbReference>
<dbReference type="SUPFAM" id="SSF52540">
    <property type="entry name" value="P-loop containing nucleoside triphosphate hydrolases"/>
    <property type="match status" value="1"/>
</dbReference>
<dbReference type="GO" id="GO:0005886">
    <property type="term" value="C:plasma membrane"/>
    <property type="evidence" value="ECO:0007669"/>
    <property type="project" value="TreeGrafter"/>
</dbReference>
<dbReference type="PANTHER" id="PTHR48041:SF139">
    <property type="entry name" value="PROTEIN SCARLET"/>
    <property type="match status" value="1"/>
</dbReference>
<dbReference type="PANTHER" id="PTHR48041">
    <property type="entry name" value="ABC TRANSPORTER G FAMILY MEMBER 28"/>
    <property type="match status" value="1"/>
</dbReference>
<feature type="transmembrane region" description="Helical" evidence="8">
    <location>
        <begin position="373"/>
        <end position="394"/>
    </location>
</feature>
<evidence type="ECO:0000256" key="4">
    <source>
        <dbReference type="ARBA" id="ARBA00022741"/>
    </source>
</evidence>
<evidence type="ECO:0000256" key="6">
    <source>
        <dbReference type="ARBA" id="ARBA00022989"/>
    </source>
</evidence>